<dbReference type="InterPro" id="IPR000884">
    <property type="entry name" value="TSP1_rpt"/>
</dbReference>
<keyword evidence="1" id="KW-0732">Signal</keyword>
<dbReference type="PROSITE" id="PS50092">
    <property type="entry name" value="TSP1"/>
    <property type="match status" value="1"/>
</dbReference>
<sequence>MQRFLRRRRAAATAPVQAELWEQIHHGPSSALCRPYRPPVHPTVTLCFWSQCSVDCGVGRRTRSVRCVSDQGSVVNDKESDLLLLPDENCRDRRQNCVMVVQARLCVYSYYQAACCASCTHSAQRAKRH</sequence>
<feature type="domain" description="PLAC" evidence="2">
    <location>
        <begin position="86"/>
        <end position="123"/>
    </location>
</feature>
<reference evidence="3 4" key="1">
    <citation type="submission" date="2018-03" db="EMBL/GenBank/DDBJ databases">
        <title>Finding Nemo's genes: A chromosome-scale reference assembly of the genome of the orange clownfish Amphiprion percula.</title>
        <authorList>
            <person name="Lehmann R."/>
        </authorList>
    </citation>
    <scope>NUCLEOTIDE SEQUENCE</scope>
</reference>
<keyword evidence="4" id="KW-1185">Reference proteome</keyword>
<dbReference type="Proteomes" id="UP000265080">
    <property type="component" value="Chromosome 7"/>
</dbReference>
<dbReference type="Pfam" id="PF08686">
    <property type="entry name" value="PLAC"/>
    <property type="match status" value="1"/>
</dbReference>
<evidence type="ECO:0000259" key="2">
    <source>
        <dbReference type="PROSITE" id="PS50900"/>
    </source>
</evidence>
<accession>A0A3P8SFQ4</accession>
<dbReference type="AlphaFoldDB" id="A0A3P8SFQ4"/>
<dbReference type="InterPro" id="IPR010909">
    <property type="entry name" value="PLAC"/>
</dbReference>
<name>A0A3P8SFQ4_AMPPE</name>
<evidence type="ECO:0000313" key="3">
    <source>
        <dbReference type="Ensembl" id="ENSAPEP00000010614.1"/>
    </source>
</evidence>
<dbReference type="PROSITE" id="PS50900">
    <property type="entry name" value="PLAC"/>
    <property type="match status" value="1"/>
</dbReference>
<protein>
    <recommendedName>
        <fullName evidence="2">PLAC domain-containing protein</fullName>
    </recommendedName>
</protein>
<dbReference type="STRING" id="161767.ENSAPEP00000010614"/>
<reference evidence="3" key="3">
    <citation type="submission" date="2025-09" db="UniProtKB">
        <authorList>
            <consortium name="Ensembl"/>
        </authorList>
    </citation>
    <scope>IDENTIFICATION</scope>
</reference>
<evidence type="ECO:0000313" key="4">
    <source>
        <dbReference type="Proteomes" id="UP000265080"/>
    </source>
</evidence>
<evidence type="ECO:0000256" key="1">
    <source>
        <dbReference type="ARBA" id="ARBA00022729"/>
    </source>
</evidence>
<dbReference type="Ensembl" id="ENSAPET00000010904.1">
    <property type="protein sequence ID" value="ENSAPEP00000010614.1"/>
    <property type="gene ID" value="ENSAPEG00000007622.1"/>
</dbReference>
<organism evidence="3 4">
    <name type="scientific">Amphiprion percula</name>
    <name type="common">Orange clownfish</name>
    <name type="synonym">Lutjanus percula</name>
    <dbReference type="NCBI Taxonomy" id="161767"/>
    <lineage>
        <taxon>Eukaryota</taxon>
        <taxon>Metazoa</taxon>
        <taxon>Chordata</taxon>
        <taxon>Craniata</taxon>
        <taxon>Vertebrata</taxon>
        <taxon>Euteleostomi</taxon>
        <taxon>Actinopterygii</taxon>
        <taxon>Neopterygii</taxon>
        <taxon>Teleostei</taxon>
        <taxon>Neoteleostei</taxon>
        <taxon>Acanthomorphata</taxon>
        <taxon>Ovalentaria</taxon>
        <taxon>Pomacentridae</taxon>
        <taxon>Amphiprion</taxon>
    </lineage>
</organism>
<reference evidence="3" key="2">
    <citation type="submission" date="2025-08" db="UniProtKB">
        <authorList>
            <consortium name="Ensembl"/>
        </authorList>
    </citation>
    <scope>IDENTIFICATION</scope>
</reference>
<proteinExistence type="predicted"/>